<dbReference type="Pfam" id="PF00580">
    <property type="entry name" value="UvrD-helicase"/>
    <property type="match status" value="1"/>
</dbReference>
<dbReference type="GO" id="GO:0003677">
    <property type="term" value="F:DNA binding"/>
    <property type="evidence" value="ECO:0007669"/>
    <property type="project" value="InterPro"/>
</dbReference>
<feature type="non-terminal residue" evidence="7">
    <location>
        <position position="245"/>
    </location>
</feature>
<dbReference type="PROSITE" id="PS51198">
    <property type="entry name" value="UVRD_HELICASE_ATP_BIND"/>
    <property type="match status" value="1"/>
</dbReference>
<dbReference type="AlphaFoldDB" id="A0A2T4D2B8"/>
<protein>
    <submittedName>
        <fullName evidence="7">Exodeoxyribonuclease V subunit beta</fullName>
    </submittedName>
</protein>
<organism evidence="7 8">
    <name type="scientific">Pseudidiomarina aestuarii</name>
    <dbReference type="NCBI Taxonomy" id="624146"/>
    <lineage>
        <taxon>Bacteria</taxon>
        <taxon>Pseudomonadati</taxon>
        <taxon>Pseudomonadota</taxon>
        <taxon>Gammaproteobacteria</taxon>
        <taxon>Alteromonadales</taxon>
        <taxon>Idiomarinaceae</taxon>
        <taxon>Pseudidiomarina</taxon>
    </lineage>
</organism>
<evidence type="ECO:0000256" key="1">
    <source>
        <dbReference type="ARBA" id="ARBA00022741"/>
    </source>
</evidence>
<sequence>HHQLPWRSFVNDLREFLERHLVAKHFNGHKVKSNYVATWLQVLETWVDSLDRGDALLAPELTDAARRRLSEEGIREAAKVELADMPNFALLEDLYAAVEQLPDVGQPLLQHAAQWLRQRFRMIQAQRAEMGFDDMLTRLRDALSGPQGEQLATVIRTQFPVAMIDEFQDTDPVQYRIFDTVYRLAQNDPNTGLFIIGDPKQAIYSFRYADIYSYLEARAATAGRHYTLAKNFRSSAAMVAATNAL</sequence>
<evidence type="ECO:0000313" key="8">
    <source>
        <dbReference type="Proteomes" id="UP000242087"/>
    </source>
</evidence>
<keyword evidence="2 5" id="KW-0378">Hydrolase</keyword>
<dbReference type="GO" id="GO:0005829">
    <property type="term" value="C:cytosol"/>
    <property type="evidence" value="ECO:0007669"/>
    <property type="project" value="TreeGrafter"/>
</dbReference>
<dbReference type="PANTHER" id="PTHR11070:SF23">
    <property type="entry name" value="RECBCD ENZYME SUBUNIT RECB"/>
    <property type="match status" value="1"/>
</dbReference>
<dbReference type="GO" id="GO:0009338">
    <property type="term" value="C:exodeoxyribonuclease V complex"/>
    <property type="evidence" value="ECO:0007669"/>
    <property type="project" value="TreeGrafter"/>
</dbReference>
<dbReference type="InterPro" id="IPR000212">
    <property type="entry name" value="DNA_helicase_UvrD/REP"/>
</dbReference>
<dbReference type="EMBL" id="PYVF01000132">
    <property type="protein sequence ID" value="PTB87966.1"/>
    <property type="molecule type" value="Genomic_DNA"/>
</dbReference>
<reference evidence="7 8" key="1">
    <citation type="submission" date="2018-03" db="EMBL/GenBank/DDBJ databases">
        <title>Cross-interface Injection: A General Nanoliter Liquid Handling Method Applied to Single Cells Genome Amplification Automated Nanoliter Liquid Handling Applied to Single Cell Multiple Displacement Amplification.</title>
        <authorList>
            <person name="Yun J."/>
            <person name="Xu P."/>
            <person name="Xu J."/>
            <person name="Dai X."/>
            <person name="Wang Y."/>
            <person name="Zheng X."/>
            <person name="Cao C."/>
            <person name="Yi Q."/>
            <person name="Zhu Y."/>
            <person name="Wang L."/>
            <person name="Dong Z."/>
            <person name="Huang Y."/>
            <person name="Huang L."/>
            <person name="Du W."/>
        </authorList>
    </citation>
    <scope>NUCLEOTIDE SEQUENCE [LARGE SCALE GENOMIC DNA]</scope>
    <source>
        <strain evidence="7 8">A12-4</strain>
    </source>
</reference>
<dbReference type="Gene3D" id="1.10.3170.10">
    <property type="entry name" value="Recbcd, chain B, domain 2"/>
    <property type="match status" value="1"/>
</dbReference>
<dbReference type="GO" id="GO:0016787">
    <property type="term" value="F:hydrolase activity"/>
    <property type="evidence" value="ECO:0007669"/>
    <property type="project" value="UniProtKB-UniRule"/>
</dbReference>
<keyword evidence="3 5" id="KW-0347">Helicase</keyword>
<keyword evidence="1 5" id="KW-0547">Nucleotide-binding</keyword>
<evidence type="ECO:0000256" key="4">
    <source>
        <dbReference type="ARBA" id="ARBA00022840"/>
    </source>
</evidence>
<feature type="domain" description="UvrD-like helicase ATP-binding" evidence="6">
    <location>
        <begin position="1"/>
        <end position="235"/>
    </location>
</feature>
<feature type="non-terminal residue" evidence="7">
    <location>
        <position position="1"/>
    </location>
</feature>
<dbReference type="GO" id="GO:0043138">
    <property type="term" value="F:3'-5' DNA helicase activity"/>
    <property type="evidence" value="ECO:0007669"/>
    <property type="project" value="TreeGrafter"/>
</dbReference>
<evidence type="ECO:0000256" key="5">
    <source>
        <dbReference type="PROSITE-ProRule" id="PRU00560"/>
    </source>
</evidence>
<dbReference type="GO" id="GO:0005524">
    <property type="term" value="F:ATP binding"/>
    <property type="evidence" value="ECO:0007669"/>
    <property type="project" value="UniProtKB-UniRule"/>
</dbReference>
<dbReference type="SUPFAM" id="SSF52540">
    <property type="entry name" value="P-loop containing nucleoside triphosphate hydrolases"/>
    <property type="match status" value="1"/>
</dbReference>
<name>A0A2T4D2B8_9GAMM</name>
<dbReference type="PANTHER" id="PTHR11070">
    <property type="entry name" value="UVRD / RECB / PCRA DNA HELICASE FAMILY MEMBER"/>
    <property type="match status" value="1"/>
</dbReference>
<dbReference type="Gene3D" id="3.40.50.300">
    <property type="entry name" value="P-loop containing nucleotide triphosphate hydrolases"/>
    <property type="match status" value="1"/>
</dbReference>
<evidence type="ECO:0000256" key="2">
    <source>
        <dbReference type="ARBA" id="ARBA00022801"/>
    </source>
</evidence>
<dbReference type="InterPro" id="IPR014016">
    <property type="entry name" value="UvrD-like_ATP-bd"/>
</dbReference>
<dbReference type="Proteomes" id="UP000242087">
    <property type="component" value="Unassembled WGS sequence"/>
</dbReference>
<keyword evidence="4 5" id="KW-0067">ATP-binding</keyword>
<proteinExistence type="predicted"/>
<dbReference type="GO" id="GO:0000725">
    <property type="term" value="P:recombinational repair"/>
    <property type="evidence" value="ECO:0007669"/>
    <property type="project" value="TreeGrafter"/>
</dbReference>
<dbReference type="InterPro" id="IPR027417">
    <property type="entry name" value="P-loop_NTPase"/>
</dbReference>
<evidence type="ECO:0000259" key="6">
    <source>
        <dbReference type="PROSITE" id="PS51198"/>
    </source>
</evidence>
<comment type="caution">
    <text evidence="5">Lacks conserved residue(s) required for the propagation of feature annotation.</text>
</comment>
<evidence type="ECO:0000256" key="3">
    <source>
        <dbReference type="ARBA" id="ARBA00022806"/>
    </source>
</evidence>
<accession>A0A2T4D2B8</accession>
<evidence type="ECO:0000313" key="7">
    <source>
        <dbReference type="EMBL" id="PTB87966.1"/>
    </source>
</evidence>
<gene>
    <name evidence="7" type="ORF">C9927_04835</name>
</gene>
<comment type="caution">
    <text evidence="7">The sequence shown here is derived from an EMBL/GenBank/DDBJ whole genome shotgun (WGS) entry which is preliminary data.</text>
</comment>